<proteinExistence type="predicted"/>
<dbReference type="PRINTS" id="PR00111">
    <property type="entry name" value="ABHYDROLASE"/>
</dbReference>
<dbReference type="GO" id="GO:0016787">
    <property type="term" value="F:hydrolase activity"/>
    <property type="evidence" value="ECO:0007669"/>
    <property type="project" value="UniProtKB-KW"/>
</dbReference>
<organism evidence="3 4">
    <name type="scientific">Vibrio bivalvicida</name>
    <dbReference type="NCBI Taxonomy" id="1276888"/>
    <lineage>
        <taxon>Bacteria</taxon>
        <taxon>Pseudomonadati</taxon>
        <taxon>Pseudomonadota</taxon>
        <taxon>Gammaproteobacteria</taxon>
        <taxon>Vibrionales</taxon>
        <taxon>Vibrionaceae</taxon>
        <taxon>Vibrio</taxon>
        <taxon>Vibrio oreintalis group</taxon>
    </lineage>
</organism>
<evidence type="ECO:0000256" key="1">
    <source>
        <dbReference type="ARBA" id="ARBA00022801"/>
    </source>
</evidence>
<comment type="caution">
    <text evidence="3">The sequence shown here is derived from an EMBL/GenBank/DDBJ whole genome shotgun (WGS) entry which is preliminary data.</text>
</comment>
<dbReference type="NCBIfam" id="NF002043">
    <property type="entry name" value="PRK00870.1"/>
    <property type="match status" value="1"/>
</dbReference>
<protein>
    <recommendedName>
        <fullName evidence="2">AB hydrolase-1 domain-containing protein</fullName>
    </recommendedName>
</protein>
<dbReference type="SUPFAM" id="SSF53474">
    <property type="entry name" value="alpha/beta-Hydrolases"/>
    <property type="match status" value="1"/>
</dbReference>
<dbReference type="PANTHER" id="PTHR43329">
    <property type="entry name" value="EPOXIDE HYDROLASE"/>
    <property type="match status" value="1"/>
</dbReference>
<feature type="domain" description="AB hydrolase-1" evidence="2">
    <location>
        <begin position="45"/>
        <end position="304"/>
    </location>
</feature>
<dbReference type="InterPro" id="IPR000073">
    <property type="entry name" value="AB_hydrolase_1"/>
</dbReference>
<evidence type="ECO:0000313" key="3">
    <source>
        <dbReference type="EMBL" id="OAJ93227.1"/>
    </source>
</evidence>
<name>A0A177XXA8_9VIBR</name>
<dbReference type="InterPro" id="IPR000639">
    <property type="entry name" value="Epox_hydrolase-like"/>
</dbReference>
<dbReference type="AlphaFoldDB" id="A0A177XXA8"/>
<evidence type="ECO:0000313" key="4">
    <source>
        <dbReference type="Proteomes" id="UP000078406"/>
    </source>
</evidence>
<dbReference type="Pfam" id="PF00561">
    <property type="entry name" value="Abhydrolase_1"/>
    <property type="match status" value="1"/>
</dbReference>
<dbReference type="RefSeq" id="WP_054961745.1">
    <property type="nucleotide sequence ID" value="NZ_LLEI02000043.1"/>
</dbReference>
<gene>
    <name evidence="3" type="ORF">APB76_14785</name>
</gene>
<reference evidence="3 4" key="1">
    <citation type="journal article" date="2016" name="Syst. Appl. Microbiol.">
        <title>Vibrio bivalvicida sp. nov., a novel larval pathogen for bivalve molluscs reared in a hatchery.</title>
        <authorList>
            <person name="Dubert J."/>
            <person name="Romalde J.L."/>
            <person name="Prado S."/>
            <person name="Barja J.L."/>
        </authorList>
    </citation>
    <scope>NUCLEOTIDE SEQUENCE [LARGE SCALE GENOMIC DNA]</scope>
    <source>
        <strain evidence="3 4">605</strain>
    </source>
</reference>
<evidence type="ECO:0000259" key="2">
    <source>
        <dbReference type="Pfam" id="PF00561"/>
    </source>
</evidence>
<dbReference type="Proteomes" id="UP000078406">
    <property type="component" value="Unassembled WGS sequence"/>
</dbReference>
<dbReference type="Gene3D" id="3.40.50.1820">
    <property type="entry name" value="alpha/beta hydrolase"/>
    <property type="match status" value="1"/>
</dbReference>
<accession>A0A177XXA8</accession>
<dbReference type="InterPro" id="IPR029058">
    <property type="entry name" value="AB_hydrolase_fold"/>
</dbReference>
<dbReference type="PRINTS" id="PR00412">
    <property type="entry name" value="EPOXHYDRLASE"/>
</dbReference>
<keyword evidence="1" id="KW-0378">Hydrolase</keyword>
<sequence length="329" mass="37293">MTFQILTTPDSAFVDLPDYPFAPNYVEVEGMKMHFIDEGEKDAQVIFLLHGQPSWSYLYRHMVPVLVKAGYRVIAPDLIGFGKSDKPATSDVHTYANHVRWMTSFIRQTGVRHGAAFMQDWGGMIGLRALANEPQWLDRLVVANTALAEMNGLEKFMVPKVLKVMAAAAGKATLDKLANKINYGNWAGYFRHSEQLEIGKVIQILTTKELSSEEMRAYDAPFPSPEFYAAPRKMPEIVAAELDEVNKDWIKLKQWRKPVLTLFSDQDPFLAGQGYDEKFQNNFSGASGQPHITINNASHFLQEDQSVELAKKMVDWLEQTQYKQEKVIA</sequence>
<dbReference type="EMBL" id="LLEI02000043">
    <property type="protein sequence ID" value="OAJ93227.1"/>
    <property type="molecule type" value="Genomic_DNA"/>
</dbReference>